<sequence length="196" mass="23219">MENYIIELISVAGTFIAAYLGSLWALKNVKKEKYFEERKQIYYELASILPIIDTCITQSDYLQDCQLGGTAENKIVIMEMKLHDAEDRLKIMQESQHTYNEMHEVEIEISNWEYRIKRHKEYLQEMGELHKKLEEFDKSGKKNLLRLFASARVWNSYVELSVALHNEYYCNLGVVKEDIVHHVNNLIFYMRNDLQG</sequence>
<keyword evidence="1" id="KW-0812">Transmembrane</keyword>
<evidence type="ECO:0000313" key="3">
    <source>
        <dbReference type="Proteomes" id="UP001197795"/>
    </source>
</evidence>
<keyword evidence="1" id="KW-1133">Transmembrane helix</keyword>
<name>A0AAE2ZXW8_9FIRM</name>
<organism evidence="2 3">
    <name type="scientific">Waltera acetigignens</name>
    <dbReference type="NCBI Taxonomy" id="2981769"/>
    <lineage>
        <taxon>Bacteria</taxon>
        <taxon>Bacillati</taxon>
        <taxon>Bacillota</taxon>
        <taxon>Clostridia</taxon>
        <taxon>Lachnospirales</taxon>
        <taxon>Lachnospiraceae</taxon>
        <taxon>Waltera</taxon>
    </lineage>
</organism>
<dbReference type="Proteomes" id="UP001197795">
    <property type="component" value="Unassembled WGS sequence"/>
</dbReference>
<dbReference type="RefSeq" id="WP_119624158.1">
    <property type="nucleotide sequence ID" value="NZ_JAJEPV010000003.1"/>
</dbReference>
<proteinExistence type="predicted"/>
<accession>A0AAE2ZXW8</accession>
<dbReference type="EMBL" id="JAJEPV010000003">
    <property type="protein sequence ID" value="MCC2118312.1"/>
    <property type="molecule type" value="Genomic_DNA"/>
</dbReference>
<feature type="transmembrane region" description="Helical" evidence="1">
    <location>
        <begin position="6"/>
        <end position="26"/>
    </location>
</feature>
<keyword evidence="1" id="KW-0472">Membrane</keyword>
<comment type="caution">
    <text evidence="2">The sequence shown here is derived from an EMBL/GenBank/DDBJ whole genome shotgun (WGS) entry which is preliminary data.</text>
</comment>
<dbReference type="AlphaFoldDB" id="A0AAE2ZXW8"/>
<gene>
    <name evidence="2" type="ORF">LKD75_01675</name>
</gene>
<evidence type="ECO:0000313" key="2">
    <source>
        <dbReference type="EMBL" id="MCC2118312.1"/>
    </source>
</evidence>
<evidence type="ECO:0000256" key="1">
    <source>
        <dbReference type="SAM" id="Phobius"/>
    </source>
</evidence>
<reference evidence="2 3" key="1">
    <citation type="submission" date="2021-10" db="EMBL/GenBank/DDBJ databases">
        <title>Anaerobic single-cell dispensing facilitates the cultivation of human gut bacteria.</title>
        <authorList>
            <person name="Afrizal A."/>
        </authorList>
    </citation>
    <scope>NUCLEOTIDE SEQUENCE [LARGE SCALE GENOMIC DNA]</scope>
    <source>
        <strain evidence="2 3">CLA-AA-H273</strain>
    </source>
</reference>
<protein>
    <submittedName>
        <fullName evidence="2">Uncharacterized protein</fullName>
    </submittedName>
</protein>
<keyword evidence="3" id="KW-1185">Reference proteome</keyword>